<feature type="region of interest" description="Disordered" evidence="1">
    <location>
        <begin position="286"/>
        <end position="386"/>
    </location>
</feature>
<evidence type="ECO:0000313" key="3">
    <source>
        <dbReference type="Proteomes" id="UP000825935"/>
    </source>
</evidence>
<comment type="caution">
    <text evidence="2">The sequence shown here is derived from an EMBL/GenBank/DDBJ whole genome shotgun (WGS) entry which is preliminary data.</text>
</comment>
<evidence type="ECO:0000313" key="2">
    <source>
        <dbReference type="EMBL" id="KAH7416218.1"/>
    </source>
</evidence>
<dbReference type="Proteomes" id="UP000825935">
    <property type="component" value="Chromosome 14"/>
</dbReference>
<sequence length="417" mass="45394">MSCAYKDCSTLCKESCHDQASTSSTPFVSAPSSPRQSLSSSLFIEGAGPLTSSPSEFDFPMQVFGAASAWLSPESERTAAMSTADELFYKGKIKPLDGRFMDFSGESNAVKGCYGRSILSELHTYDPSCPECAACKSGSLNQLSAHHLASPAQPSPWHREAIMADGESPYVRRRREPPLRSNGEGDGRYAYVIPQRSVKLSSLPLASHSRNEAVSSHRHAHRRARSLSPLRMFNVDETFRPRVSFESKLASCPVVPSKEPSVSSKQVKRRGRKSWTLRELLNLGDNKVHDRRQHAGDKSARQAAFNSAKPKGRGCAGGWQKGEDRATDNVQGLARSKTAHPPCPSEGQTATAASPRNVQKADAQSHEDQQQRPAHEEAASSGHSMLPSYRRSILGCLGFASKLDSVKSLRQSHVNTG</sequence>
<reference evidence="2" key="1">
    <citation type="submission" date="2021-08" db="EMBL/GenBank/DDBJ databases">
        <title>WGS assembly of Ceratopteris richardii.</title>
        <authorList>
            <person name="Marchant D.B."/>
            <person name="Chen G."/>
            <person name="Jenkins J."/>
            <person name="Shu S."/>
            <person name="Leebens-Mack J."/>
            <person name="Grimwood J."/>
            <person name="Schmutz J."/>
            <person name="Soltis P."/>
            <person name="Soltis D."/>
            <person name="Chen Z.-H."/>
        </authorList>
    </citation>
    <scope>NUCLEOTIDE SEQUENCE</scope>
    <source>
        <strain evidence="2">Whitten #5841</strain>
        <tissue evidence="2">Leaf</tissue>
    </source>
</reference>
<feature type="compositionally biased region" description="Polar residues" evidence="1">
    <location>
        <begin position="346"/>
        <end position="357"/>
    </location>
</feature>
<dbReference type="PANTHER" id="PTHR33095">
    <property type="entry name" value="OS07G0619500 PROTEIN"/>
    <property type="match status" value="1"/>
</dbReference>
<feature type="compositionally biased region" description="Basic and acidic residues" evidence="1">
    <location>
        <begin position="363"/>
        <end position="378"/>
    </location>
</feature>
<name>A0A8T2TGT3_CERRI</name>
<gene>
    <name evidence="2" type="ORF">KP509_14G081200</name>
</gene>
<dbReference type="EMBL" id="CM035419">
    <property type="protein sequence ID" value="KAH7416218.1"/>
    <property type="molecule type" value="Genomic_DNA"/>
</dbReference>
<organism evidence="2 3">
    <name type="scientific">Ceratopteris richardii</name>
    <name type="common">Triangle waterfern</name>
    <dbReference type="NCBI Taxonomy" id="49495"/>
    <lineage>
        <taxon>Eukaryota</taxon>
        <taxon>Viridiplantae</taxon>
        <taxon>Streptophyta</taxon>
        <taxon>Embryophyta</taxon>
        <taxon>Tracheophyta</taxon>
        <taxon>Polypodiopsida</taxon>
        <taxon>Polypodiidae</taxon>
        <taxon>Polypodiales</taxon>
        <taxon>Pteridineae</taxon>
        <taxon>Pteridaceae</taxon>
        <taxon>Parkerioideae</taxon>
        <taxon>Ceratopteris</taxon>
    </lineage>
</organism>
<protein>
    <submittedName>
        <fullName evidence="2">Uncharacterized protein</fullName>
    </submittedName>
</protein>
<accession>A0A8T2TGT3</accession>
<dbReference type="AlphaFoldDB" id="A0A8T2TGT3"/>
<dbReference type="PANTHER" id="PTHR33095:SF57">
    <property type="entry name" value="EXPRESSED PROTEIN"/>
    <property type="match status" value="1"/>
</dbReference>
<proteinExistence type="predicted"/>
<evidence type="ECO:0000256" key="1">
    <source>
        <dbReference type="SAM" id="MobiDB-lite"/>
    </source>
</evidence>
<keyword evidence="3" id="KW-1185">Reference proteome</keyword>